<reference evidence="3" key="2">
    <citation type="submission" date="2015-01" db="EMBL/GenBank/DDBJ databases">
        <title>Evolutionary Origins and Diversification of the Mycorrhizal Mutualists.</title>
        <authorList>
            <consortium name="DOE Joint Genome Institute"/>
            <consortium name="Mycorrhizal Genomics Consortium"/>
            <person name="Kohler A."/>
            <person name="Kuo A."/>
            <person name="Nagy L.G."/>
            <person name="Floudas D."/>
            <person name="Copeland A."/>
            <person name="Barry K.W."/>
            <person name="Cichocki N."/>
            <person name="Veneault-Fourrey C."/>
            <person name="LaButti K."/>
            <person name="Lindquist E.A."/>
            <person name="Lipzen A."/>
            <person name="Lundell T."/>
            <person name="Morin E."/>
            <person name="Murat C."/>
            <person name="Riley R."/>
            <person name="Ohm R."/>
            <person name="Sun H."/>
            <person name="Tunlid A."/>
            <person name="Henrissat B."/>
            <person name="Grigoriev I.V."/>
            <person name="Hibbett D.S."/>
            <person name="Martin F."/>
        </authorList>
    </citation>
    <scope>NUCLEOTIDE SEQUENCE [LARGE SCALE GENOMIC DNA]</scope>
    <source>
        <strain evidence="3">MUT 4182</strain>
    </source>
</reference>
<gene>
    <name evidence="2" type="ORF">M407DRAFT_34811</name>
</gene>
<reference evidence="2 3" key="1">
    <citation type="submission" date="2014-04" db="EMBL/GenBank/DDBJ databases">
        <authorList>
            <consortium name="DOE Joint Genome Institute"/>
            <person name="Kuo A."/>
            <person name="Girlanda M."/>
            <person name="Perotto S."/>
            <person name="Kohler A."/>
            <person name="Nagy L.G."/>
            <person name="Floudas D."/>
            <person name="Copeland A."/>
            <person name="Barry K.W."/>
            <person name="Cichocki N."/>
            <person name="Veneault-Fourrey C."/>
            <person name="LaButti K."/>
            <person name="Lindquist E.A."/>
            <person name="Lipzen A."/>
            <person name="Lundell T."/>
            <person name="Morin E."/>
            <person name="Murat C."/>
            <person name="Sun H."/>
            <person name="Tunlid A."/>
            <person name="Henrissat B."/>
            <person name="Grigoriev I.V."/>
            <person name="Hibbett D.S."/>
            <person name="Martin F."/>
            <person name="Nordberg H.P."/>
            <person name="Cantor M.N."/>
            <person name="Hua S.X."/>
        </authorList>
    </citation>
    <scope>NUCLEOTIDE SEQUENCE [LARGE SCALE GENOMIC DNA]</scope>
    <source>
        <strain evidence="2 3">MUT 4182</strain>
    </source>
</reference>
<feature type="compositionally biased region" description="Polar residues" evidence="1">
    <location>
        <begin position="18"/>
        <end position="27"/>
    </location>
</feature>
<feature type="region of interest" description="Disordered" evidence="1">
    <location>
        <begin position="445"/>
        <end position="475"/>
    </location>
</feature>
<feature type="non-terminal residue" evidence="2">
    <location>
        <position position="641"/>
    </location>
</feature>
<organism evidence="2 3">
    <name type="scientific">Tulasnella calospora MUT 4182</name>
    <dbReference type="NCBI Taxonomy" id="1051891"/>
    <lineage>
        <taxon>Eukaryota</taxon>
        <taxon>Fungi</taxon>
        <taxon>Dikarya</taxon>
        <taxon>Basidiomycota</taxon>
        <taxon>Agaricomycotina</taxon>
        <taxon>Agaricomycetes</taxon>
        <taxon>Cantharellales</taxon>
        <taxon>Tulasnellaceae</taxon>
        <taxon>Tulasnella</taxon>
    </lineage>
</organism>
<evidence type="ECO:0000313" key="3">
    <source>
        <dbReference type="Proteomes" id="UP000054248"/>
    </source>
</evidence>
<keyword evidence="3" id="KW-1185">Reference proteome</keyword>
<evidence type="ECO:0000256" key="1">
    <source>
        <dbReference type="SAM" id="MobiDB-lite"/>
    </source>
</evidence>
<sequence length="641" mass="69643">MVVTRKASANQPVPPPASRTNSSTSTPRIKAKKIPASTSALDSPTTSNGTQLPPAPGVAVAVGKKDSQGPFADPPKVIGSSPLKQSISKASLSPSPSRNRGGKKKGSPRAIKPSSSRVMKTVRRVVLAGLIGHTLLVCPHDNELESPVCSTLHDFRGYFNCHIFEPYLKPQATEIASHPSLAPIIDSVLQYGAPVVGRATPLVKDVSLRLNKAYLSYLDKAHEELSKQADPHLRALHQQYAVHVQPFLDKNVLPSYQQYVAPGLIHLEHYGRVAGLYAEPYLYKGMLVVQDVGRQVQPHALVALGYLGEVPRLARQIAWEPLMDLRRTYVDPPISKILETVDEVGSEAKATASKFETAFMAHAKQTPGDAPAPELPVYEEDDDSIGTSASEPFISTPTVQPTTILHSDAGPITAKGPQETVLDATPAESDTAEDDDLEAFLRDLGTEPDSSLPADPAPEETPGEPQETETPEQAAERLRLKQLETAEKRAEIVGRHEKWESQVRDLADKHVAGLAGILHNLRAESIAALDEAKHPETMQKDADKALKNTEAFIKKLVSDPGSDEQKIVLLDNVVSKVKKRFEDGAGVLSTNIVTWWEGVRRVESEEIEKLVNEVRDLGATAQADLGLDYAWLDDVTVNDWA</sequence>
<protein>
    <submittedName>
        <fullName evidence="2">Uncharacterized protein</fullName>
    </submittedName>
</protein>
<dbReference type="EMBL" id="KN823930">
    <property type="protein sequence ID" value="KIO15599.1"/>
    <property type="molecule type" value="Genomic_DNA"/>
</dbReference>
<feature type="compositionally biased region" description="Acidic residues" evidence="1">
    <location>
        <begin position="457"/>
        <end position="470"/>
    </location>
</feature>
<feature type="region of interest" description="Disordered" evidence="1">
    <location>
        <begin position="1"/>
        <end position="116"/>
    </location>
</feature>
<evidence type="ECO:0000313" key="2">
    <source>
        <dbReference type="EMBL" id="KIO15599.1"/>
    </source>
</evidence>
<dbReference type="AlphaFoldDB" id="A0A0C3Q0Q6"/>
<name>A0A0C3Q0Q6_9AGAM</name>
<dbReference type="OrthoDB" id="3260408at2759"/>
<feature type="compositionally biased region" description="Polar residues" evidence="1">
    <location>
        <begin position="36"/>
        <end position="51"/>
    </location>
</feature>
<dbReference type="Proteomes" id="UP000054248">
    <property type="component" value="Unassembled WGS sequence"/>
</dbReference>
<proteinExistence type="predicted"/>
<dbReference type="HOGENOM" id="CLU_427371_0_0_1"/>
<feature type="compositionally biased region" description="Low complexity" evidence="1">
    <location>
        <begin position="86"/>
        <end position="97"/>
    </location>
</feature>
<accession>A0A0C3Q0Q6</accession>
<dbReference type="STRING" id="1051891.A0A0C3Q0Q6"/>